<dbReference type="SMART" id="SM01236">
    <property type="entry name" value="Haem_oxygenase_2"/>
    <property type="match status" value="1"/>
</dbReference>
<evidence type="ECO:0000313" key="4">
    <source>
        <dbReference type="Proteomes" id="UP000217343"/>
    </source>
</evidence>
<dbReference type="PANTHER" id="PTHR40279">
    <property type="entry name" value="PQQC-LIKE PROTEIN"/>
    <property type="match status" value="1"/>
</dbReference>
<dbReference type="SUPFAM" id="SSF48613">
    <property type="entry name" value="Heme oxygenase-like"/>
    <property type="match status" value="1"/>
</dbReference>
<accession>A0A250JQ89</accession>
<dbReference type="EMBL" id="CP022203">
    <property type="protein sequence ID" value="ATB45667.1"/>
    <property type="molecule type" value="Genomic_DNA"/>
</dbReference>
<feature type="region of interest" description="Disordered" evidence="2">
    <location>
        <begin position="1"/>
        <end position="21"/>
    </location>
</feature>
<dbReference type="RefSeq" id="WP_095957418.1">
    <property type="nucleotide sequence ID" value="NZ_CP022203.1"/>
</dbReference>
<evidence type="ECO:0000256" key="2">
    <source>
        <dbReference type="SAM" id="MobiDB-lite"/>
    </source>
</evidence>
<keyword evidence="1" id="KW-0560">Oxidoreductase</keyword>
<protein>
    <submittedName>
        <fullName evidence="3">Pyrroloquinoline quinone biosynthesis protein PqqC</fullName>
    </submittedName>
</protein>
<dbReference type="PANTHER" id="PTHR40279:SF3">
    <property type="entry name" value="4-AMINOBENZOATE SYNTHASE"/>
    <property type="match status" value="1"/>
</dbReference>
<dbReference type="GO" id="GO:0016491">
    <property type="term" value="F:oxidoreductase activity"/>
    <property type="evidence" value="ECO:0007669"/>
    <property type="project" value="UniProtKB-KW"/>
</dbReference>
<dbReference type="Gene3D" id="1.20.910.10">
    <property type="entry name" value="Heme oxygenase-like"/>
    <property type="match status" value="1"/>
</dbReference>
<gene>
    <name evidence="3" type="ORF">MYMAC_001252</name>
</gene>
<dbReference type="OrthoDB" id="3523588at2"/>
<dbReference type="Proteomes" id="UP000217343">
    <property type="component" value="Chromosome"/>
</dbReference>
<keyword evidence="4" id="KW-1185">Reference proteome</keyword>
<dbReference type="AlphaFoldDB" id="A0A250JQ89"/>
<sequence length="256" mass="29118">MSPVSREVARPEAAPHRYVPPDLTPTAHPRWLESMLESLREDWNTACWPPLFRATADGQRPPLRHWRRVLAHFFPIVEAFPKYMGLSLAKTTYGQRPGDASARRWLLQNLGVEAKHAEWFIDWMRGIGLAPDEVFRQRPLPEVRALHEHLLDTCARGTLAEGVAASNWAVEGITGVWTREVVEPFRAYAEEGARIDAYSMMWLKVHARYDDQHPEEALEIIKLSTDASSGEPFRVQAAARKSLRMYAAALHACCKD</sequence>
<evidence type="ECO:0000313" key="3">
    <source>
        <dbReference type="EMBL" id="ATB45667.1"/>
    </source>
</evidence>
<dbReference type="Pfam" id="PF14518">
    <property type="entry name" value="Haem_oxygenas_2"/>
    <property type="match status" value="1"/>
</dbReference>
<evidence type="ECO:0000256" key="1">
    <source>
        <dbReference type="ARBA" id="ARBA00023002"/>
    </source>
</evidence>
<proteinExistence type="predicted"/>
<reference evidence="3 4" key="1">
    <citation type="submission" date="2017-06" db="EMBL/GenBank/DDBJ databases">
        <title>Sequencing and comparative analysis of myxobacterial genomes.</title>
        <authorList>
            <person name="Rupp O."/>
            <person name="Goesmann A."/>
            <person name="Sogaard-Andersen L."/>
        </authorList>
    </citation>
    <scope>NUCLEOTIDE SEQUENCE [LARGE SCALE GENOMIC DNA]</scope>
    <source>
        <strain evidence="3 4">DSM 14697</strain>
    </source>
</reference>
<dbReference type="InterPro" id="IPR016084">
    <property type="entry name" value="Haem_Oase-like_multi-hlx"/>
</dbReference>
<name>A0A250JQ89_9BACT</name>
<organism evidence="3 4">
    <name type="scientific">Corallococcus macrosporus DSM 14697</name>
    <dbReference type="NCBI Taxonomy" id="1189310"/>
    <lineage>
        <taxon>Bacteria</taxon>
        <taxon>Pseudomonadati</taxon>
        <taxon>Myxococcota</taxon>
        <taxon>Myxococcia</taxon>
        <taxon>Myxococcales</taxon>
        <taxon>Cystobacterineae</taxon>
        <taxon>Myxococcaceae</taxon>
        <taxon>Corallococcus</taxon>
    </lineage>
</organism>
<dbReference type="InterPro" id="IPR039068">
    <property type="entry name" value="PqqC-like"/>
</dbReference>
<dbReference type="KEGG" id="mmas:MYMAC_001252"/>